<reference evidence="1" key="1">
    <citation type="submission" date="2023-07" db="EMBL/GenBank/DDBJ databases">
        <title>Black Yeasts Isolated from many extreme environments.</title>
        <authorList>
            <person name="Coleine C."/>
            <person name="Stajich J.E."/>
            <person name="Selbmann L."/>
        </authorList>
    </citation>
    <scope>NUCLEOTIDE SEQUENCE</scope>
    <source>
        <strain evidence="1">CCFEE 5714</strain>
    </source>
</reference>
<dbReference type="Proteomes" id="UP001281147">
    <property type="component" value="Unassembled WGS sequence"/>
</dbReference>
<comment type="caution">
    <text evidence="1">The sequence shown here is derived from an EMBL/GenBank/DDBJ whole genome shotgun (WGS) entry which is preliminary data.</text>
</comment>
<sequence length="697" mass="76798">MTSAISKRQQARNERQLQDLIHTVSGNDRCADCAVKNPGWASWSLGIFLCVRCASLHRKLGVHVSKVKSLSMDSWSGEQVENMKKMGNVRSNAKFNPRSARPDIPIDADMVDSAMEKFIRQKYELRTLSDGVGVGAAAAAMPAARQNTGSTGTESWSEEPPPLPPKPGKRFGFNLRSASSTFHRQKQDHFTPPLSPTFSGSDRSARDDHPSPHKNKPSQVFGMKITSIGNNFDTKLITLRDMGFTDNGRNTDILKSTNGNVDRAVEILIRLGEGGKSASRAPAPAPRSITPLSMSSSGLNGISIDKTRQPKQKASNNPWEVKEEVPEPVPQPAAPPRSQSAGPVAHSWNPFLQPQQQQSQQQNLESSFQNIQFSQTGPQHHQQQSFQQPPSVPQIPQQYQSDSWQPQPQPQAYSDPWQTQSQQQQPPQSFTMDAAFSQQQQFQQQPQPAAVPSGQSSNPFLRTSRSQTFAPSNPWMSQSQLPAPIMQQPNPWSLQSQSQSPAPVQQASNPFGAPWQQQPAFQQPAASSPAPISGQQGYLSQQQQQIQQPTGSLQPFDAAQNPWQQQQTSMAPPQQQQYQPQPQFSQPYSQQQQPTRHDKYSILALYNMPQLAPARPLHTLQEDPSASNQPQQQQPLAPPQRSVTMPLSQQGSMNPFGPPQTQGARHVSNESVDFVGMGAGGRHSPDAFAGLSARYMK</sequence>
<protein>
    <submittedName>
        <fullName evidence="1">Protein gts1</fullName>
    </submittedName>
</protein>
<evidence type="ECO:0000313" key="2">
    <source>
        <dbReference type="Proteomes" id="UP001281147"/>
    </source>
</evidence>
<keyword evidence="2" id="KW-1185">Reference proteome</keyword>
<organism evidence="1 2">
    <name type="scientific">Vermiconidia calcicola</name>
    <dbReference type="NCBI Taxonomy" id="1690605"/>
    <lineage>
        <taxon>Eukaryota</taxon>
        <taxon>Fungi</taxon>
        <taxon>Dikarya</taxon>
        <taxon>Ascomycota</taxon>
        <taxon>Pezizomycotina</taxon>
        <taxon>Dothideomycetes</taxon>
        <taxon>Dothideomycetidae</taxon>
        <taxon>Mycosphaerellales</taxon>
        <taxon>Extremaceae</taxon>
        <taxon>Vermiconidia</taxon>
    </lineage>
</organism>
<accession>A0ACC3NF86</accession>
<proteinExistence type="predicted"/>
<dbReference type="EMBL" id="JAUTXU010000050">
    <property type="protein sequence ID" value="KAK3715280.1"/>
    <property type="molecule type" value="Genomic_DNA"/>
</dbReference>
<evidence type="ECO:0000313" key="1">
    <source>
        <dbReference type="EMBL" id="KAK3715280.1"/>
    </source>
</evidence>
<name>A0ACC3NF86_9PEZI</name>
<gene>
    <name evidence="1" type="primary">GTS1_1</name>
    <name evidence="1" type="ORF">LTR37_007247</name>
</gene>